<protein>
    <submittedName>
        <fullName evidence="1">Predicted secreted protein</fullName>
    </submittedName>
</protein>
<sequence>MALGRELVISRSDGAGGFDPACITEQRSIQINNEEIDITKPDCLAPGSKLRKASMYGIQSIVVSGQGAFVSSTTMKTVAADAINQVVETYQVIIPGLGTFEGDAIFTGFTFSGDKSGELQNDITFSMNNAVFQATP</sequence>
<organism evidence="1 2">
    <name type="scientific">Rhizobium subbaraonis</name>
    <dbReference type="NCBI Taxonomy" id="908946"/>
    <lineage>
        <taxon>Bacteria</taxon>
        <taxon>Pseudomonadati</taxon>
        <taxon>Pseudomonadota</taxon>
        <taxon>Alphaproteobacteria</taxon>
        <taxon>Hyphomicrobiales</taxon>
        <taxon>Rhizobiaceae</taxon>
        <taxon>Rhizobium/Agrobacterium group</taxon>
        <taxon>Rhizobium</taxon>
    </lineage>
</organism>
<dbReference type="RefSeq" id="WP_097142853.1">
    <property type="nucleotide sequence ID" value="NZ_OBQD01000027.1"/>
</dbReference>
<gene>
    <name evidence="1" type="ORF">SAMN05892877_1276</name>
</gene>
<dbReference type="Proteomes" id="UP000219167">
    <property type="component" value="Unassembled WGS sequence"/>
</dbReference>
<dbReference type="Pfam" id="PF06199">
    <property type="entry name" value="Phage_tail_2"/>
    <property type="match status" value="1"/>
</dbReference>
<keyword evidence="2" id="KW-1185">Reference proteome</keyword>
<name>A0A285UYX9_9HYPH</name>
<accession>A0A285UYX9</accession>
<dbReference type="InterPro" id="IPR011855">
    <property type="entry name" value="Phgtail_TP901_1"/>
</dbReference>
<dbReference type="AlphaFoldDB" id="A0A285UYX9"/>
<dbReference type="EMBL" id="OBQD01000027">
    <property type="protein sequence ID" value="SOC47094.1"/>
    <property type="molecule type" value="Genomic_DNA"/>
</dbReference>
<proteinExistence type="predicted"/>
<dbReference type="OrthoDB" id="8397025at2"/>
<evidence type="ECO:0000313" key="1">
    <source>
        <dbReference type="EMBL" id="SOC47094.1"/>
    </source>
</evidence>
<reference evidence="1 2" key="1">
    <citation type="submission" date="2017-08" db="EMBL/GenBank/DDBJ databases">
        <authorList>
            <person name="de Groot N.N."/>
        </authorList>
    </citation>
    <scope>NUCLEOTIDE SEQUENCE [LARGE SCALE GENOMIC DNA]</scope>
    <source>
        <strain evidence="1 2">JC85</strain>
    </source>
</reference>
<evidence type="ECO:0000313" key="2">
    <source>
        <dbReference type="Proteomes" id="UP000219167"/>
    </source>
</evidence>